<organism evidence="1 2">
    <name type="scientific">Hyphococcus flavus</name>
    <dbReference type="NCBI Taxonomy" id="1866326"/>
    <lineage>
        <taxon>Bacteria</taxon>
        <taxon>Pseudomonadati</taxon>
        <taxon>Pseudomonadota</taxon>
        <taxon>Alphaproteobacteria</taxon>
        <taxon>Parvularculales</taxon>
        <taxon>Parvularculaceae</taxon>
        <taxon>Hyphococcus</taxon>
    </lineage>
</organism>
<dbReference type="AlphaFoldDB" id="A0AAE9ZAB3"/>
<name>A0AAE9ZAB3_9PROT</name>
<evidence type="ECO:0000313" key="2">
    <source>
        <dbReference type="Proteomes" id="UP001214043"/>
    </source>
</evidence>
<dbReference type="EMBL" id="CP118166">
    <property type="protein sequence ID" value="WDI30548.1"/>
    <property type="molecule type" value="Genomic_DNA"/>
</dbReference>
<dbReference type="RefSeq" id="WP_274492350.1">
    <property type="nucleotide sequence ID" value="NZ_CP118166.1"/>
</dbReference>
<keyword evidence="2" id="KW-1185">Reference proteome</keyword>
<accession>A0AAE9ZAB3</accession>
<reference evidence="1" key="1">
    <citation type="submission" date="2023-02" db="EMBL/GenBank/DDBJ databases">
        <title>Genome sequence of Hyphococcus flavus.</title>
        <authorList>
            <person name="Rong J.-C."/>
            <person name="Zhao Q."/>
            <person name="Yi M."/>
            <person name="Wu J.-Y."/>
        </authorList>
    </citation>
    <scope>NUCLEOTIDE SEQUENCE</scope>
    <source>
        <strain evidence="1">MCCC 1K03223</strain>
    </source>
</reference>
<dbReference type="InterPro" id="IPR036715">
    <property type="entry name" value="A-2_3-sialylTrfase_sf"/>
</dbReference>
<dbReference type="Proteomes" id="UP001214043">
    <property type="component" value="Chromosome"/>
</dbReference>
<dbReference type="SUPFAM" id="SSF102414">
    <property type="entry name" value="Alpha-2,3/8-sialyltransferase CstII"/>
    <property type="match status" value="1"/>
</dbReference>
<evidence type="ECO:0000313" key="1">
    <source>
        <dbReference type="EMBL" id="WDI30548.1"/>
    </source>
</evidence>
<dbReference type="Gene3D" id="3.90.1480.10">
    <property type="entry name" value="Alpha-2,3-sialyltransferase"/>
    <property type="match status" value="1"/>
</dbReference>
<proteinExistence type="predicted"/>
<gene>
    <name evidence="1" type="ORF">PUV54_11330</name>
</gene>
<protein>
    <submittedName>
        <fullName evidence="1">Alpha-2,3-sialyltransferase</fullName>
    </submittedName>
</protein>
<dbReference type="KEGG" id="hfl:PUV54_11330"/>
<sequence>MRKITAPDLFPSKLYSQFSIEADPVSASLHARRDEPCFIICPGPTSLEINPDFVIGRGVTFRMNTFFFESDPHFGKKIDGYFGCIDQDVFYDELQNAIEVKGYQIDAFFTPFIFRREDQDLEKIALYNQLFTPASDHYAIIALNPVLGREMMGRPLPSEGFRTLAAAAVLGFKEIHLIGADLYVDKTRRYSYEYPERVKGKVDKRHYLPGYQQGAHARNRDLIFLEAILTQFPKTLIYNASRVSPLMHFLPQSPLVEGKMV</sequence>